<feature type="compositionally biased region" description="Polar residues" evidence="1">
    <location>
        <begin position="337"/>
        <end position="346"/>
    </location>
</feature>
<feature type="compositionally biased region" description="Basic and acidic residues" evidence="1">
    <location>
        <begin position="265"/>
        <end position="280"/>
    </location>
</feature>
<accession>Q8GFD7</accession>
<dbReference type="AlphaFoldDB" id="Q8GFD7"/>
<organism evidence="3">
    <name type="scientific">Enterococcus faecalis</name>
    <name type="common">Streptococcus faecalis</name>
    <dbReference type="NCBI Taxonomy" id="1351"/>
    <lineage>
        <taxon>Bacteria</taxon>
        <taxon>Bacillati</taxon>
        <taxon>Bacillota</taxon>
        <taxon>Bacilli</taxon>
        <taxon>Lactobacillales</taxon>
        <taxon>Enterococcaceae</taxon>
        <taxon>Enterococcus</taxon>
    </lineage>
</organism>
<dbReference type="EMBL" id="AF164559">
    <property type="protein sequence ID" value="AAN76342.1"/>
    <property type="molecule type" value="Genomic_DNA"/>
</dbReference>
<geneLocation type="plasmid" evidence="3">
    <name>pEF1071</name>
</geneLocation>
<keyword evidence="3" id="KW-0614">Plasmid</keyword>
<evidence type="ECO:0000256" key="1">
    <source>
        <dbReference type="SAM" id="MobiDB-lite"/>
    </source>
</evidence>
<feature type="compositionally biased region" description="Polar residues" evidence="1">
    <location>
        <begin position="255"/>
        <end position="264"/>
    </location>
</feature>
<evidence type="ECO:0000259" key="2">
    <source>
        <dbReference type="Pfam" id="PF03432"/>
    </source>
</evidence>
<protein>
    <submittedName>
        <fullName evidence="3">MobA</fullName>
    </submittedName>
</protein>
<dbReference type="InterPro" id="IPR005094">
    <property type="entry name" value="Endonuclease_MobA/VirD2"/>
</dbReference>
<dbReference type="Pfam" id="PF03432">
    <property type="entry name" value="Relaxase"/>
    <property type="match status" value="1"/>
</dbReference>
<evidence type="ECO:0000313" key="3">
    <source>
        <dbReference type="EMBL" id="AAN76342.1"/>
    </source>
</evidence>
<feature type="domain" description="MobA/VirD2-like nuclease" evidence="2">
    <location>
        <begin position="20"/>
        <end position="142"/>
    </location>
</feature>
<reference evidence="3" key="1">
    <citation type="journal article" date="2000" name="Appl. Environ. Microbiol.">
        <title>Characterization and cloning of the genes encoding enterocin 1071A and enterocin 1071B, two antimicrobial peptides produced by Enterococcus faecalis BFE 1071.</title>
        <authorList>
            <person name="Balla E."/>
            <person name="Dicks L.M."/>
            <person name="Du Toit M."/>
            <person name="Van Der Merwe M.J."/>
            <person name="Holzapfel W.H."/>
        </authorList>
    </citation>
    <scope>NUCLEOTIDE SEQUENCE</scope>
    <source>
        <strain evidence="3">BFE 1071</strain>
        <plasmid evidence="3">pEF1071</plasmid>
    </source>
</reference>
<name>Q8GFD7_ENTFL</name>
<proteinExistence type="predicted"/>
<feature type="region of interest" description="Disordered" evidence="1">
    <location>
        <begin position="255"/>
        <end position="282"/>
    </location>
</feature>
<sequence>MATIKLARTTSCNRAISYAEKRAVEKDGVNCEITNAKQEMATIRQLFSKTDKTQAHLCIQSFSPQESQQLGPKKINQLGIELAEKMAPNHQVAVYTHADTDHIHNHLVINAVNLETGNKYSHHNDFQRVSALHDQLLQEHQLQIVEKQAVERRTMAERKLAEKGQWVWKDQIRQTIDALMKDSSISSYKAFREGLDQRGIKLHERGQNVVYELLEGNKRVRGAKLGTDYEKDVIKHELDHREQTRTIETQARTLANGLRTSDFSRGSDEITHDPRRDSPIDFRMGTAISDLKHQLRQATETPSERTERKNRERVEALKQTDTRPIRHTHQPEPDLTPRQSGPSLGL</sequence>
<gene>
    <name evidence="3" type="primary">mobA</name>
</gene>
<dbReference type="RefSeq" id="WP_010773542.1">
    <property type="nucleotide sequence ID" value="NC_005010.1"/>
</dbReference>
<feature type="compositionally biased region" description="Basic and acidic residues" evidence="1">
    <location>
        <begin position="302"/>
        <end position="332"/>
    </location>
</feature>
<reference evidence="3" key="2">
    <citation type="journal article" date="2005" name="Int. J. Food Microbiol.">
        <title>Molecular analysis of the gene cluster involved in the production and secretion of enterocins 1071A and 1071B and of the genes responsible for the replication and transfer of plasmid pEF1071.</title>
        <authorList>
            <person name="Balla E."/>
            <person name="Dicks L.M."/>
        </authorList>
    </citation>
    <scope>NUCLEOTIDE SEQUENCE</scope>
    <source>
        <strain evidence="3">BFE 1071</strain>
        <plasmid evidence="3">pEF1071</plasmid>
    </source>
</reference>
<feature type="region of interest" description="Disordered" evidence="1">
    <location>
        <begin position="294"/>
        <end position="346"/>
    </location>
</feature>